<keyword evidence="2" id="KW-1185">Reference proteome</keyword>
<dbReference type="SUPFAM" id="SSF56752">
    <property type="entry name" value="D-aminoacid aminotransferase-like PLP-dependent enzymes"/>
    <property type="match status" value="1"/>
</dbReference>
<dbReference type="InterPro" id="IPR036038">
    <property type="entry name" value="Aminotransferase-like"/>
</dbReference>
<reference evidence="1 2" key="1">
    <citation type="submission" date="2024-03" db="EMBL/GenBank/DDBJ databases">
        <title>Aquirufa genome sequencing.</title>
        <authorList>
            <person name="Pitt A."/>
            <person name="Hahn M.W."/>
        </authorList>
    </citation>
    <scope>NUCLEOTIDE SEQUENCE [LARGE SCALE GENOMIC DNA]</scope>
    <source>
        <strain evidence="1 2">HETE-83D</strain>
    </source>
</reference>
<dbReference type="GO" id="GO:0008483">
    <property type="term" value="F:transaminase activity"/>
    <property type="evidence" value="ECO:0007669"/>
    <property type="project" value="UniProtKB-KW"/>
</dbReference>
<dbReference type="InterPro" id="IPR001544">
    <property type="entry name" value="Aminotrans_IV"/>
</dbReference>
<keyword evidence="1" id="KW-0032">Aminotransferase</keyword>
<dbReference type="InterPro" id="IPR043131">
    <property type="entry name" value="BCAT-like_N"/>
</dbReference>
<gene>
    <name evidence="1" type="ORF">SKC37_04565</name>
</gene>
<dbReference type="Gene3D" id="3.20.10.10">
    <property type="entry name" value="D-amino Acid Aminotransferase, subunit A, domain 2"/>
    <property type="match status" value="1"/>
</dbReference>
<dbReference type="Proteomes" id="UP001598019">
    <property type="component" value="Unassembled WGS sequence"/>
</dbReference>
<name>A0ABW6DGW0_9BACT</name>
<dbReference type="InterPro" id="IPR043132">
    <property type="entry name" value="BCAT-like_C"/>
</dbReference>
<dbReference type="RefSeq" id="WP_377980319.1">
    <property type="nucleotide sequence ID" value="NZ_JBBKXX010000001.1"/>
</dbReference>
<comment type="caution">
    <text evidence="1">The sequence shown here is derived from an EMBL/GenBank/DDBJ whole genome shotgun (WGS) entry which is preliminary data.</text>
</comment>
<accession>A0ABW6DGW0</accession>
<sequence>MFSFLETICIQDGKAQHLDFHQMRVNETFDQFFPEWEPFDVAELVSEQALPAEGTHRLRITYQEDPETIEILPYTKKEIKRFALVDTGEIDYGFKWSERGFFQTFLEAHPEADEVIFVKDGKIQDCSMANLAFLKEGIWYTPEDPLHWGTTRARLIIEEEIEEIDILVEELADYERVCLLNVFRPLSLENSLSVADSIL</sequence>
<proteinExistence type="predicted"/>
<evidence type="ECO:0000313" key="1">
    <source>
        <dbReference type="EMBL" id="MFD3407918.1"/>
    </source>
</evidence>
<evidence type="ECO:0000313" key="2">
    <source>
        <dbReference type="Proteomes" id="UP001598019"/>
    </source>
</evidence>
<keyword evidence="1" id="KW-0808">Transferase</keyword>
<dbReference type="Pfam" id="PF01063">
    <property type="entry name" value="Aminotran_4"/>
    <property type="match status" value="1"/>
</dbReference>
<dbReference type="EMBL" id="JBBKXX010000001">
    <property type="protein sequence ID" value="MFD3407918.1"/>
    <property type="molecule type" value="Genomic_DNA"/>
</dbReference>
<organism evidence="1 2">
    <name type="scientific">Aquirufa esocilacus</name>
    <dbReference type="NCBI Taxonomy" id="3096513"/>
    <lineage>
        <taxon>Bacteria</taxon>
        <taxon>Pseudomonadati</taxon>
        <taxon>Bacteroidota</taxon>
        <taxon>Cytophagia</taxon>
        <taxon>Cytophagales</taxon>
        <taxon>Flectobacillaceae</taxon>
        <taxon>Aquirufa</taxon>
    </lineage>
</organism>
<protein>
    <submittedName>
        <fullName evidence="1">Aminotransferase class IV</fullName>
    </submittedName>
</protein>
<dbReference type="Gene3D" id="3.30.470.10">
    <property type="match status" value="1"/>
</dbReference>